<keyword evidence="4" id="KW-1185">Reference proteome</keyword>
<protein>
    <submittedName>
        <fullName evidence="2">F-box and associated interaction domain protein, putative</fullName>
    </submittedName>
</protein>
<reference evidence="2 4" key="2">
    <citation type="journal article" date="2014" name="BMC Genomics">
        <title>An improved genome release (version Mt4.0) for the model legume Medicago truncatula.</title>
        <authorList>
            <person name="Tang H."/>
            <person name="Krishnakumar V."/>
            <person name="Bidwell S."/>
            <person name="Rosen B."/>
            <person name="Chan A."/>
            <person name="Zhou S."/>
            <person name="Gentzbittel L."/>
            <person name="Childs K.L."/>
            <person name="Yandell M."/>
            <person name="Gundlach H."/>
            <person name="Mayer K.F."/>
            <person name="Schwartz D.C."/>
            <person name="Town C.D."/>
        </authorList>
    </citation>
    <scope>GENOME REANNOTATION</scope>
    <source>
        <strain evidence="3 4">cv. Jemalong A17</strain>
    </source>
</reference>
<accession>G7KEI1</accession>
<dbReference type="EMBL" id="CM001221">
    <property type="protein sequence ID" value="AET00802.1"/>
    <property type="molecule type" value="Genomic_DNA"/>
</dbReference>
<dbReference type="InterPro" id="IPR050796">
    <property type="entry name" value="SCF_F-box_component"/>
</dbReference>
<dbReference type="Proteomes" id="UP000002051">
    <property type="component" value="Chromosome 5"/>
</dbReference>
<evidence type="ECO:0000313" key="2">
    <source>
        <dbReference type="EMBL" id="AET00802.1"/>
    </source>
</evidence>
<dbReference type="SUPFAM" id="SSF81383">
    <property type="entry name" value="F-box domain"/>
    <property type="match status" value="1"/>
</dbReference>
<gene>
    <name evidence="2" type="ordered locus">MTR_5g096070</name>
</gene>
<reference evidence="3" key="3">
    <citation type="submission" date="2015-04" db="UniProtKB">
        <authorList>
            <consortium name="EnsemblPlants"/>
        </authorList>
    </citation>
    <scope>IDENTIFICATION</scope>
    <source>
        <strain evidence="3">cv. Jemalong A17</strain>
    </source>
</reference>
<dbReference type="PaxDb" id="3880-AET00802"/>
<dbReference type="Pfam" id="PF00646">
    <property type="entry name" value="F-box"/>
    <property type="match status" value="1"/>
</dbReference>
<dbReference type="PANTHER" id="PTHR31672:SF13">
    <property type="entry name" value="F-BOX PROTEIN CPR30-LIKE"/>
    <property type="match status" value="1"/>
</dbReference>
<organism evidence="2 4">
    <name type="scientific">Medicago truncatula</name>
    <name type="common">Barrel medic</name>
    <name type="synonym">Medicago tribuloides</name>
    <dbReference type="NCBI Taxonomy" id="3880"/>
    <lineage>
        <taxon>Eukaryota</taxon>
        <taxon>Viridiplantae</taxon>
        <taxon>Streptophyta</taxon>
        <taxon>Embryophyta</taxon>
        <taxon>Tracheophyta</taxon>
        <taxon>Spermatophyta</taxon>
        <taxon>Magnoliopsida</taxon>
        <taxon>eudicotyledons</taxon>
        <taxon>Gunneridae</taxon>
        <taxon>Pentapetalae</taxon>
        <taxon>rosids</taxon>
        <taxon>fabids</taxon>
        <taxon>Fabales</taxon>
        <taxon>Fabaceae</taxon>
        <taxon>Papilionoideae</taxon>
        <taxon>50 kb inversion clade</taxon>
        <taxon>NPAAA clade</taxon>
        <taxon>Hologalegina</taxon>
        <taxon>IRL clade</taxon>
        <taxon>Trifolieae</taxon>
        <taxon>Medicago</taxon>
    </lineage>
</organism>
<reference evidence="2 4" key="1">
    <citation type="journal article" date="2011" name="Nature">
        <title>The Medicago genome provides insight into the evolution of rhizobial symbioses.</title>
        <authorList>
            <person name="Young N.D."/>
            <person name="Debelle F."/>
            <person name="Oldroyd G.E."/>
            <person name="Geurts R."/>
            <person name="Cannon S.B."/>
            <person name="Udvardi M.K."/>
            <person name="Benedito V.A."/>
            <person name="Mayer K.F."/>
            <person name="Gouzy J."/>
            <person name="Schoof H."/>
            <person name="Van de Peer Y."/>
            <person name="Proost S."/>
            <person name="Cook D.R."/>
            <person name="Meyers B.C."/>
            <person name="Spannagl M."/>
            <person name="Cheung F."/>
            <person name="De Mita S."/>
            <person name="Krishnakumar V."/>
            <person name="Gundlach H."/>
            <person name="Zhou S."/>
            <person name="Mudge J."/>
            <person name="Bharti A.K."/>
            <person name="Murray J.D."/>
            <person name="Naoumkina M.A."/>
            <person name="Rosen B."/>
            <person name="Silverstein K.A."/>
            <person name="Tang H."/>
            <person name="Rombauts S."/>
            <person name="Zhao P.X."/>
            <person name="Zhou P."/>
            <person name="Barbe V."/>
            <person name="Bardou P."/>
            <person name="Bechner M."/>
            <person name="Bellec A."/>
            <person name="Berger A."/>
            <person name="Berges H."/>
            <person name="Bidwell S."/>
            <person name="Bisseling T."/>
            <person name="Choisne N."/>
            <person name="Couloux A."/>
            <person name="Denny R."/>
            <person name="Deshpande S."/>
            <person name="Dai X."/>
            <person name="Doyle J.J."/>
            <person name="Dudez A.M."/>
            <person name="Farmer A.D."/>
            <person name="Fouteau S."/>
            <person name="Franken C."/>
            <person name="Gibelin C."/>
            <person name="Gish J."/>
            <person name="Goldstein S."/>
            <person name="Gonzalez A.J."/>
            <person name="Green P.J."/>
            <person name="Hallab A."/>
            <person name="Hartog M."/>
            <person name="Hua A."/>
            <person name="Humphray S.J."/>
            <person name="Jeong D.H."/>
            <person name="Jing Y."/>
            <person name="Jocker A."/>
            <person name="Kenton S.M."/>
            <person name="Kim D.J."/>
            <person name="Klee K."/>
            <person name="Lai H."/>
            <person name="Lang C."/>
            <person name="Lin S."/>
            <person name="Macmil S.L."/>
            <person name="Magdelenat G."/>
            <person name="Matthews L."/>
            <person name="McCorrison J."/>
            <person name="Monaghan E.L."/>
            <person name="Mun J.H."/>
            <person name="Najar F.Z."/>
            <person name="Nicholson C."/>
            <person name="Noirot C."/>
            <person name="O'Bleness M."/>
            <person name="Paule C.R."/>
            <person name="Poulain J."/>
            <person name="Prion F."/>
            <person name="Qin B."/>
            <person name="Qu C."/>
            <person name="Retzel E.F."/>
            <person name="Riddle C."/>
            <person name="Sallet E."/>
            <person name="Samain S."/>
            <person name="Samson N."/>
            <person name="Sanders I."/>
            <person name="Saurat O."/>
            <person name="Scarpelli C."/>
            <person name="Schiex T."/>
            <person name="Segurens B."/>
            <person name="Severin A.J."/>
            <person name="Sherrier D.J."/>
            <person name="Shi R."/>
            <person name="Sims S."/>
            <person name="Singer S.R."/>
            <person name="Sinharoy S."/>
            <person name="Sterck L."/>
            <person name="Viollet A."/>
            <person name="Wang B.B."/>
            <person name="Wang K."/>
            <person name="Wang M."/>
            <person name="Wang X."/>
            <person name="Warfsmann J."/>
            <person name="Weissenbach J."/>
            <person name="White D.D."/>
            <person name="White J.D."/>
            <person name="Wiley G.B."/>
            <person name="Wincker P."/>
            <person name="Xing Y."/>
            <person name="Yang L."/>
            <person name="Yao Z."/>
            <person name="Ying F."/>
            <person name="Zhai J."/>
            <person name="Zhou L."/>
            <person name="Zuber A."/>
            <person name="Denarie J."/>
            <person name="Dixon R.A."/>
            <person name="May G.D."/>
            <person name="Schwartz D.C."/>
            <person name="Rogers J."/>
            <person name="Quetier F."/>
            <person name="Town C.D."/>
            <person name="Roe B.A."/>
        </authorList>
    </citation>
    <scope>NUCLEOTIDE SEQUENCE [LARGE SCALE GENOMIC DNA]</scope>
    <source>
        <strain evidence="2">A17</strain>
        <strain evidence="3 4">cv. Jemalong A17</strain>
    </source>
</reference>
<proteinExistence type="predicted"/>
<evidence type="ECO:0000259" key="1">
    <source>
        <dbReference type="Pfam" id="PF00646"/>
    </source>
</evidence>
<dbReference type="OMA" id="RFECACK"/>
<sequence length="160" mass="18998">MTCNSHDMFWKELLTTEECKHVSNYVSDDVTFSILSKLPLKSLERFECACKSWSLLFDNPYFMTMHRNYDNMSLLLLLRNKVKLDWPDPSLPYQYYDSGFNVFLPFSFNGTLCLDYGNMKVVLWNPTTKKFKIIPPSRDIDPNWYVWANNHQVGYDHVKK</sequence>
<dbReference type="EnsemblPlants" id="AET00802">
    <property type="protein sequence ID" value="AET00802"/>
    <property type="gene ID" value="MTR_5g096070"/>
</dbReference>
<dbReference type="InterPro" id="IPR036047">
    <property type="entry name" value="F-box-like_dom_sf"/>
</dbReference>
<feature type="domain" description="F-box" evidence="1">
    <location>
        <begin position="28"/>
        <end position="62"/>
    </location>
</feature>
<evidence type="ECO:0000313" key="3">
    <source>
        <dbReference type="EnsemblPlants" id="AET00802"/>
    </source>
</evidence>
<name>G7KEI1_MEDTR</name>
<dbReference type="AlphaFoldDB" id="G7KEI1"/>
<dbReference type="InterPro" id="IPR001810">
    <property type="entry name" value="F-box_dom"/>
</dbReference>
<evidence type="ECO:0000313" key="4">
    <source>
        <dbReference type="Proteomes" id="UP000002051"/>
    </source>
</evidence>
<dbReference type="PANTHER" id="PTHR31672">
    <property type="entry name" value="BNACNNG10540D PROTEIN"/>
    <property type="match status" value="1"/>
</dbReference>
<dbReference type="HOGENOM" id="CLU_139988_0_0_1"/>